<dbReference type="EC" id="2.7.1.39" evidence="3"/>
<dbReference type="Gene3D" id="3.90.1200.10">
    <property type="match status" value="1"/>
</dbReference>
<evidence type="ECO:0000313" key="3">
    <source>
        <dbReference type="EMBL" id="NYE72491.1"/>
    </source>
</evidence>
<feature type="domain" description="Aminoglycoside phosphotransferase" evidence="2">
    <location>
        <begin position="58"/>
        <end position="281"/>
    </location>
</feature>
<sequence length="319" mass="35054">MITAPAPEMLWEASDPVAELSRRFGFATAEAAGRWATALLADEYGIALRSVDRLVLSAQNLMIWVTGADQRLMIKVCRFGGSHDWLLPRAALVDWLADRGQPVARPVRTVAGELQLRRDGWSIGIQPVLPGELLDGSDHDQVRAAGATLAALHEDLAAWPDRPTLHHDHRWGPDGPPDGRADFLAIPEHSAAAAPELTARLDGLAADLPDRPGRQPVHTDFRGANLLWHDGRIGAVLDFEEARLEAPVIDLAHALVLLGTWYRDWRPITPEAQQLFLAAYSDRRPLTDAEQAWLHPLVGAGMLRQGWLPDATRWLAPAP</sequence>
<evidence type="ECO:0000256" key="1">
    <source>
        <dbReference type="ARBA" id="ARBA00038240"/>
    </source>
</evidence>
<protein>
    <submittedName>
        <fullName evidence="3">Homoserine kinase type II</fullName>
        <ecNumber evidence="3">2.7.1.39</ecNumber>
    </submittedName>
</protein>
<name>A0A7Y9I8W0_9ACTN</name>
<dbReference type="PANTHER" id="PTHR21064:SF6">
    <property type="entry name" value="AMINOGLYCOSIDE PHOSPHOTRANSFERASE DOMAIN-CONTAINING PROTEIN"/>
    <property type="match status" value="1"/>
</dbReference>
<dbReference type="InterPro" id="IPR050249">
    <property type="entry name" value="Pseudomonas-type_ThrB"/>
</dbReference>
<proteinExistence type="inferred from homology"/>
<organism evidence="3 4">
    <name type="scientific">Microlunatus parietis</name>
    <dbReference type="NCBI Taxonomy" id="682979"/>
    <lineage>
        <taxon>Bacteria</taxon>
        <taxon>Bacillati</taxon>
        <taxon>Actinomycetota</taxon>
        <taxon>Actinomycetes</taxon>
        <taxon>Propionibacteriales</taxon>
        <taxon>Propionibacteriaceae</taxon>
        <taxon>Microlunatus</taxon>
    </lineage>
</organism>
<keyword evidence="3" id="KW-0418">Kinase</keyword>
<dbReference type="PANTHER" id="PTHR21064">
    <property type="entry name" value="AMINOGLYCOSIDE PHOSPHOTRANSFERASE DOMAIN-CONTAINING PROTEIN-RELATED"/>
    <property type="match status" value="1"/>
</dbReference>
<keyword evidence="4" id="KW-1185">Reference proteome</keyword>
<dbReference type="Pfam" id="PF01636">
    <property type="entry name" value="APH"/>
    <property type="match status" value="1"/>
</dbReference>
<gene>
    <name evidence="3" type="ORF">BKA15_003820</name>
</gene>
<comment type="similarity">
    <text evidence="1">Belongs to the pseudomonas-type ThrB family.</text>
</comment>
<dbReference type="SUPFAM" id="SSF56112">
    <property type="entry name" value="Protein kinase-like (PK-like)"/>
    <property type="match status" value="1"/>
</dbReference>
<dbReference type="GO" id="GO:0004413">
    <property type="term" value="F:homoserine kinase activity"/>
    <property type="evidence" value="ECO:0007669"/>
    <property type="project" value="UniProtKB-EC"/>
</dbReference>
<dbReference type="RefSeq" id="WP_179753325.1">
    <property type="nucleotide sequence ID" value="NZ_JACCBU010000001.1"/>
</dbReference>
<evidence type="ECO:0000313" key="4">
    <source>
        <dbReference type="Proteomes" id="UP000569914"/>
    </source>
</evidence>
<comment type="caution">
    <text evidence="3">The sequence shown here is derived from an EMBL/GenBank/DDBJ whole genome shotgun (WGS) entry which is preliminary data.</text>
</comment>
<dbReference type="InterPro" id="IPR011009">
    <property type="entry name" value="Kinase-like_dom_sf"/>
</dbReference>
<keyword evidence="3" id="KW-0808">Transferase</keyword>
<evidence type="ECO:0000259" key="2">
    <source>
        <dbReference type="Pfam" id="PF01636"/>
    </source>
</evidence>
<dbReference type="AlphaFoldDB" id="A0A7Y9I8W0"/>
<dbReference type="EMBL" id="JACCBU010000001">
    <property type="protein sequence ID" value="NYE72491.1"/>
    <property type="molecule type" value="Genomic_DNA"/>
</dbReference>
<reference evidence="3 4" key="1">
    <citation type="submission" date="2020-07" db="EMBL/GenBank/DDBJ databases">
        <title>Sequencing the genomes of 1000 actinobacteria strains.</title>
        <authorList>
            <person name="Klenk H.-P."/>
        </authorList>
    </citation>
    <scope>NUCLEOTIDE SEQUENCE [LARGE SCALE GENOMIC DNA]</scope>
    <source>
        <strain evidence="3 4">DSM 22083</strain>
    </source>
</reference>
<accession>A0A7Y9I8W0</accession>
<dbReference type="InterPro" id="IPR002575">
    <property type="entry name" value="Aminoglycoside_PTrfase"/>
</dbReference>
<dbReference type="Proteomes" id="UP000569914">
    <property type="component" value="Unassembled WGS sequence"/>
</dbReference>